<comment type="caution">
    <text evidence="1">The sequence shown here is derived from an EMBL/GenBank/DDBJ whole genome shotgun (WGS) entry which is preliminary data.</text>
</comment>
<protein>
    <recommendedName>
        <fullName evidence="3">Tryptophan halogenase</fullName>
    </recommendedName>
</protein>
<dbReference type="PANTHER" id="PTHR43747">
    <property type="entry name" value="FAD-BINDING PROTEIN"/>
    <property type="match status" value="1"/>
</dbReference>
<dbReference type="EMBL" id="RPFZ01000001">
    <property type="protein sequence ID" value="RPF70937.1"/>
    <property type="molecule type" value="Genomic_DNA"/>
</dbReference>
<dbReference type="Pfam" id="PF04820">
    <property type="entry name" value="Trp_halogenase"/>
    <property type="match status" value="1"/>
</dbReference>
<dbReference type="InterPro" id="IPR036188">
    <property type="entry name" value="FAD/NAD-bd_sf"/>
</dbReference>
<proteinExistence type="predicted"/>
<dbReference type="RefSeq" id="WP_123878898.1">
    <property type="nucleotide sequence ID" value="NZ_RPFZ01000001.1"/>
</dbReference>
<accession>A0A3N5CQP8</accession>
<name>A0A3N5CQP8_9SPHN</name>
<reference evidence="1 2" key="1">
    <citation type="submission" date="2018-11" db="EMBL/GenBank/DDBJ databases">
        <title>Erythrobacter spongiae sp. nov., isolated from a marine sponge.</title>
        <authorList>
            <person name="Zhuang L."/>
            <person name="Luo L."/>
        </authorList>
    </citation>
    <scope>NUCLEOTIDE SEQUENCE [LARGE SCALE GENOMIC DNA]</scope>
    <source>
        <strain evidence="1 2">HN-E23</strain>
    </source>
</reference>
<dbReference type="InterPro" id="IPR050816">
    <property type="entry name" value="Flavin-dep_Halogenase_NPB"/>
</dbReference>
<gene>
    <name evidence="1" type="ORF">EG799_04375</name>
</gene>
<dbReference type="Proteomes" id="UP000275232">
    <property type="component" value="Unassembled WGS sequence"/>
</dbReference>
<dbReference type="InterPro" id="IPR006905">
    <property type="entry name" value="Flavin_halogenase"/>
</dbReference>
<dbReference type="PANTHER" id="PTHR43747:SF4">
    <property type="entry name" value="FLAVIN-DEPENDENT TRYPTOPHAN HALOGENASE"/>
    <property type="match status" value="1"/>
</dbReference>
<dbReference type="OrthoDB" id="462203at2"/>
<sequence>MSAAREPLRRVVVAGGGQVGVLCAIAIRRALPACEVVVIGLAPEQSAFADRSATALPFTNRLHDRLGIGEDRIIREAGGSHRLVERLIGWGGEGQYETLSYGGASNPAQTTRFAREWGGGKQTGTVSRSPGSLAEVLAEAGRFCVPPGDVSTPLDEVDYALRWNPGAYRNILIAEARSIGVAHVHGDIAAIQPGDDGGIAVLSIAGQGELAADLFVDCSGPGAALLSVLAGYETQDWTAYLPVRRMMIAPPGQPMLALEDRTTLLAEGWLSEFAGRDGLQVALAMPDGLTREAAIRTLQSEPAEEIAISPGCASRPWLGNVVAIGDAAARFEPLGRCNLDLAHRQLDLLLELLPGRDVEPRERAEYNRRAGLMADAMRDTLGMAYAAPGARRVFGDTKRSDALATTLDQFTRRGRLPTREEAPFLSREYVGLLTALGFARGIPPQSRTADPREGEQAQSMFAAKARAALEYAPPYAQWLQAALSPAPRG</sequence>
<evidence type="ECO:0008006" key="3">
    <source>
        <dbReference type="Google" id="ProtNLM"/>
    </source>
</evidence>
<dbReference type="AlphaFoldDB" id="A0A3N5CQP8"/>
<dbReference type="GO" id="GO:0004497">
    <property type="term" value="F:monooxygenase activity"/>
    <property type="evidence" value="ECO:0007669"/>
    <property type="project" value="InterPro"/>
</dbReference>
<dbReference type="Gene3D" id="3.50.50.60">
    <property type="entry name" value="FAD/NAD(P)-binding domain"/>
    <property type="match status" value="1"/>
</dbReference>
<keyword evidence="2" id="KW-1185">Reference proteome</keyword>
<evidence type="ECO:0000313" key="2">
    <source>
        <dbReference type="Proteomes" id="UP000275232"/>
    </source>
</evidence>
<evidence type="ECO:0000313" key="1">
    <source>
        <dbReference type="EMBL" id="RPF70937.1"/>
    </source>
</evidence>
<dbReference type="SUPFAM" id="SSF51905">
    <property type="entry name" value="FAD/NAD(P)-binding domain"/>
    <property type="match status" value="1"/>
</dbReference>
<organism evidence="1 2">
    <name type="scientific">Aurantiacibacter spongiae</name>
    <dbReference type="NCBI Taxonomy" id="2488860"/>
    <lineage>
        <taxon>Bacteria</taxon>
        <taxon>Pseudomonadati</taxon>
        <taxon>Pseudomonadota</taxon>
        <taxon>Alphaproteobacteria</taxon>
        <taxon>Sphingomonadales</taxon>
        <taxon>Erythrobacteraceae</taxon>
        <taxon>Aurantiacibacter</taxon>
    </lineage>
</organism>